<evidence type="ECO:0000313" key="2">
    <source>
        <dbReference type="Proteomes" id="UP000032214"/>
    </source>
</evidence>
<sequence length="304" mass="34209">MIQKYILAFLSVTCLFIYSINHAQPIRINSSRKKISTFSQQSTIVARAGDYQLHKNGDVTHCMHDIVFKHDGQVTHKGKLLGPAQSRKHARKCINSLQSLQADDFFISMMKQNIAIPMSLYGRKEADQEITTTAHTALATMGHSNPTSIKVFELSLDETGKPTRIEGVSMGNKAIWINKNIPSALREYACYHECAHLTQGHFFKPELSEKEKEEQADCMAIDALRQLNKHDTITAHIAQLEKGKKLELKASSKTPTSALQERGYPTFSARHQYTYNHIKKHADNQKILSAFTTLPTTDNPTTLT</sequence>
<gene>
    <name evidence="1" type="ORF">J120_04825</name>
</gene>
<protein>
    <submittedName>
        <fullName evidence="1">Uncharacterized protein</fullName>
    </submittedName>
</protein>
<proteinExistence type="predicted"/>
<reference evidence="1 2" key="1">
    <citation type="journal article" date="2013" name="Proc. Natl. Acad. Sci. U.S.A.">
        <title>Candidate phylum TM6 genome recovered from a hospital sink biofilm provides genomic insights into this uncultivated phylum.</title>
        <authorList>
            <person name="McLean J.S."/>
            <person name="Lombardo M.J."/>
            <person name="Badger J.H."/>
            <person name="Edlund A."/>
            <person name="Novotny M."/>
            <person name="Yee-Greenbaum J."/>
            <person name="Vyahhi N."/>
            <person name="Hall A.P."/>
            <person name="Yang Y."/>
            <person name="Dupont C.L."/>
            <person name="Ziegler M.G."/>
            <person name="Chitsaz H."/>
            <person name="Allen A.E."/>
            <person name="Yooseph S."/>
            <person name="Tesler G."/>
            <person name="Pevzner P.A."/>
            <person name="Friedman R.M."/>
            <person name="Nealson K.H."/>
            <person name="Venter J.C."/>
            <person name="Lasken R.S."/>
        </authorList>
    </citation>
    <scope>NUCLEOTIDE SEQUENCE [LARGE SCALE GENOMIC DNA]</scope>
    <source>
        <strain evidence="1 2">TM6SC1</strain>
    </source>
</reference>
<dbReference type="AlphaFoldDB" id="A0A0D2JD61"/>
<organism evidence="1 2">
    <name type="scientific">candidate division TM6 bacterium JCVI TM6SC1</name>
    <dbReference type="NCBI Taxonomy" id="1306947"/>
    <lineage>
        <taxon>Bacteria</taxon>
        <taxon>Candidatus Babelota</taxon>
        <taxon>Vermiphilus</taxon>
    </lineage>
</organism>
<dbReference type="Proteomes" id="UP000032214">
    <property type="component" value="Unassembled WGS sequence"/>
</dbReference>
<keyword evidence="2" id="KW-1185">Reference proteome</keyword>
<dbReference type="EMBL" id="ARQD01000005">
    <property type="protein sequence ID" value="KIX84896.1"/>
    <property type="molecule type" value="Genomic_DNA"/>
</dbReference>
<accession>A0A0D2JD61</accession>
<evidence type="ECO:0000313" key="1">
    <source>
        <dbReference type="EMBL" id="KIX84896.1"/>
    </source>
</evidence>
<dbReference type="STRING" id="1306947.J120_04825"/>
<name>A0A0D2JD61_9BACT</name>
<comment type="caution">
    <text evidence="1">The sequence shown here is derived from an EMBL/GenBank/DDBJ whole genome shotgun (WGS) entry which is preliminary data.</text>
</comment>